<dbReference type="SUPFAM" id="SSF57501">
    <property type="entry name" value="Cystine-knot cytokines"/>
    <property type="match status" value="1"/>
</dbReference>
<evidence type="ECO:0000313" key="1">
    <source>
        <dbReference type="EMBL" id="GIY48100.1"/>
    </source>
</evidence>
<reference evidence="1 2" key="1">
    <citation type="submission" date="2021-06" db="EMBL/GenBank/DDBJ databases">
        <title>Caerostris darwini draft genome.</title>
        <authorList>
            <person name="Kono N."/>
            <person name="Arakawa K."/>
        </authorList>
    </citation>
    <scope>NUCLEOTIDE SEQUENCE [LARGE SCALE GENOMIC DNA]</scope>
</reference>
<accession>A0AAV4TPN3</accession>
<dbReference type="GO" id="GO:0035099">
    <property type="term" value="P:hemocyte migration"/>
    <property type="evidence" value="ECO:0007669"/>
    <property type="project" value="TreeGrafter"/>
</dbReference>
<dbReference type="Proteomes" id="UP001054837">
    <property type="component" value="Unassembled WGS sequence"/>
</dbReference>
<dbReference type="PANTHER" id="PTHR21719">
    <property type="entry name" value="FI06402P-RELATED"/>
    <property type="match status" value="1"/>
</dbReference>
<comment type="caution">
    <text evidence="1">The sequence shown here is derived from an EMBL/GenBank/DDBJ whole genome shotgun (WGS) entry which is preliminary data.</text>
</comment>
<protein>
    <submittedName>
        <fullName evidence="1">PDGF_2 domain-containing protein</fullName>
    </submittedName>
</protein>
<keyword evidence="2" id="KW-1185">Reference proteome</keyword>
<organism evidence="1 2">
    <name type="scientific">Caerostris darwini</name>
    <dbReference type="NCBI Taxonomy" id="1538125"/>
    <lineage>
        <taxon>Eukaryota</taxon>
        <taxon>Metazoa</taxon>
        <taxon>Ecdysozoa</taxon>
        <taxon>Arthropoda</taxon>
        <taxon>Chelicerata</taxon>
        <taxon>Arachnida</taxon>
        <taxon>Araneae</taxon>
        <taxon>Araneomorphae</taxon>
        <taxon>Entelegynae</taxon>
        <taxon>Araneoidea</taxon>
        <taxon>Araneidae</taxon>
        <taxon>Caerostris</taxon>
    </lineage>
</organism>
<dbReference type="PANTHER" id="PTHR21719:SF1">
    <property type="entry name" value="FI06402P-RELATED"/>
    <property type="match status" value="1"/>
</dbReference>
<dbReference type="InterPro" id="IPR029034">
    <property type="entry name" value="Cystine-knot_cytokine"/>
</dbReference>
<name>A0AAV4TPN3_9ARAC</name>
<gene>
    <name evidence="1" type="primary">AVEN_150073_1</name>
    <name evidence="1" type="ORF">CDAR_483541</name>
</gene>
<evidence type="ECO:0000313" key="2">
    <source>
        <dbReference type="Proteomes" id="UP001054837"/>
    </source>
</evidence>
<sequence length="202" mass="23087">MWDFAFVGDQICLSACECECDARTIADILFLCIGRPSTLKVLYLLNVALKLKKRNHYRKEQNNSSMHDSRILRDFDDLRVESKVKLDYETRFALAQAHVERVLWKVICGVPQPQVVHLETTKMRAVPPATIVHRCGESTGCCDLTYEKCVAKTEDKVTLYAFVKPLLGDAGIAKRNGRNRIKKFVFTNHTECHCVQDAFHPK</sequence>
<dbReference type="AlphaFoldDB" id="A0AAV4TPN3"/>
<proteinExistence type="predicted"/>
<dbReference type="Gene3D" id="2.10.90.10">
    <property type="entry name" value="Cystine-knot cytokines"/>
    <property type="match status" value="1"/>
</dbReference>
<dbReference type="EMBL" id="BPLQ01010063">
    <property type="protein sequence ID" value="GIY48100.1"/>
    <property type="molecule type" value="Genomic_DNA"/>
</dbReference>